<evidence type="ECO:0000313" key="3">
    <source>
        <dbReference type="Proteomes" id="UP000011668"/>
    </source>
</evidence>
<sequence>MGAIFIPHLIALFMGLYRSLTHRSSFYFHRLYAKLTICSEHIQPLDAKVRRNQGDTVSGAVWGLSTSKHYSRRVHRLLS</sequence>
<name>L8WC71_THACA</name>
<dbReference type="EMBL" id="AFRT01006099">
    <property type="protein sequence ID" value="ELU35565.1"/>
    <property type="molecule type" value="Genomic_DNA"/>
</dbReference>
<evidence type="ECO:0000256" key="1">
    <source>
        <dbReference type="SAM" id="SignalP"/>
    </source>
</evidence>
<evidence type="ECO:0000313" key="2">
    <source>
        <dbReference type="EMBL" id="ELU35565.1"/>
    </source>
</evidence>
<dbReference type="AlphaFoldDB" id="L8WC71"/>
<comment type="caution">
    <text evidence="2">The sequence shown here is derived from an EMBL/GenBank/DDBJ whole genome shotgun (WGS) entry which is preliminary data.</text>
</comment>
<reference evidence="2 3" key="1">
    <citation type="journal article" date="2013" name="Nat. Commun.">
        <title>The evolution and pathogenic mechanisms of the rice sheath blight pathogen.</title>
        <authorList>
            <person name="Zheng A."/>
            <person name="Lin R."/>
            <person name="Xu L."/>
            <person name="Qin P."/>
            <person name="Tang C."/>
            <person name="Ai P."/>
            <person name="Zhang D."/>
            <person name="Liu Y."/>
            <person name="Sun Z."/>
            <person name="Feng H."/>
            <person name="Wang Y."/>
            <person name="Chen Y."/>
            <person name="Liang X."/>
            <person name="Fu R."/>
            <person name="Li Q."/>
            <person name="Zhang J."/>
            <person name="Yu X."/>
            <person name="Xie Z."/>
            <person name="Ding L."/>
            <person name="Guan P."/>
            <person name="Tang J."/>
            <person name="Liang Y."/>
            <person name="Wang S."/>
            <person name="Deng Q."/>
            <person name="Li S."/>
            <person name="Zhu J."/>
            <person name="Wang L."/>
            <person name="Liu H."/>
            <person name="Li P."/>
        </authorList>
    </citation>
    <scope>NUCLEOTIDE SEQUENCE [LARGE SCALE GENOMIC DNA]</scope>
    <source>
        <strain evidence="3">AG-1 IA</strain>
    </source>
</reference>
<feature type="chain" id="PRO_5003996970" description="Secreted protein" evidence="1">
    <location>
        <begin position="22"/>
        <end position="79"/>
    </location>
</feature>
<dbReference type="HOGENOM" id="CLU_2607653_0_0_1"/>
<gene>
    <name evidence="2" type="ORF">AG1IA_10405</name>
</gene>
<accession>L8WC71</accession>
<evidence type="ECO:0008006" key="4">
    <source>
        <dbReference type="Google" id="ProtNLM"/>
    </source>
</evidence>
<proteinExistence type="predicted"/>
<organism evidence="2 3">
    <name type="scientific">Thanatephorus cucumeris (strain AG1-IA)</name>
    <name type="common">Rice sheath blight fungus</name>
    <name type="synonym">Rhizoctonia solani</name>
    <dbReference type="NCBI Taxonomy" id="983506"/>
    <lineage>
        <taxon>Eukaryota</taxon>
        <taxon>Fungi</taxon>
        <taxon>Dikarya</taxon>
        <taxon>Basidiomycota</taxon>
        <taxon>Agaricomycotina</taxon>
        <taxon>Agaricomycetes</taxon>
        <taxon>Cantharellales</taxon>
        <taxon>Ceratobasidiaceae</taxon>
        <taxon>Rhizoctonia</taxon>
        <taxon>Rhizoctonia solani AG-1</taxon>
    </lineage>
</organism>
<keyword evidence="1" id="KW-0732">Signal</keyword>
<dbReference type="Proteomes" id="UP000011668">
    <property type="component" value="Unassembled WGS sequence"/>
</dbReference>
<protein>
    <recommendedName>
        <fullName evidence="4">Secreted protein</fullName>
    </recommendedName>
</protein>
<feature type="signal peptide" evidence="1">
    <location>
        <begin position="1"/>
        <end position="21"/>
    </location>
</feature>
<keyword evidence="3" id="KW-1185">Reference proteome</keyword>